<evidence type="ECO:0000313" key="4">
    <source>
        <dbReference type="Proteomes" id="UP000014500"/>
    </source>
</evidence>
<evidence type="ECO:0000256" key="1">
    <source>
        <dbReference type="ARBA" id="ARBA00022801"/>
    </source>
</evidence>
<dbReference type="PANTHER" id="PTHR11079:SF149">
    <property type="entry name" value="TRNA-SPECIFIC ADENOSINE DEAMINASE 2"/>
    <property type="match status" value="1"/>
</dbReference>
<dbReference type="SUPFAM" id="SSF53927">
    <property type="entry name" value="Cytidine deaminase-like"/>
    <property type="match status" value="1"/>
</dbReference>
<dbReference type="PANTHER" id="PTHR11079">
    <property type="entry name" value="CYTOSINE DEAMINASE FAMILY MEMBER"/>
    <property type="match status" value="1"/>
</dbReference>
<dbReference type="InterPro" id="IPR016193">
    <property type="entry name" value="Cytidine_deaminase-like"/>
</dbReference>
<accession>T1JB44</accession>
<dbReference type="OMA" id="PCQMCAG"/>
<dbReference type="GO" id="GO:0005634">
    <property type="term" value="C:nucleus"/>
    <property type="evidence" value="ECO:0007669"/>
    <property type="project" value="TreeGrafter"/>
</dbReference>
<dbReference type="CDD" id="cd01285">
    <property type="entry name" value="nucleoside_deaminase"/>
    <property type="match status" value="1"/>
</dbReference>
<dbReference type="InterPro" id="IPR002125">
    <property type="entry name" value="CMP_dCMP_dom"/>
</dbReference>
<protein>
    <recommendedName>
        <fullName evidence="2">CMP/dCMP-type deaminase domain-containing protein</fullName>
    </recommendedName>
</protein>
<dbReference type="GO" id="GO:0005737">
    <property type="term" value="C:cytoplasm"/>
    <property type="evidence" value="ECO:0007669"/>
    <property type="project" value="TreeGrafter"/>
</dbReference>
<dbReference type="PROSITE" id="PS51747">
    <property type="entry name" value="CYT_DCMP_DEAMINASES_2"/>
    <property type="match status" value="1"/>
</dbReference>
<evidence type="ECO:0000259" key="2">
    <source>
        <dbReference type="PROSITE" id="PS51747"/>
    </source>
</evidence>
<dbReference type="HOGENOM" id="CLU_025810_8_2_1"/>
<keyword evidence="1" id="KW-0378">Hydrolase</keyword>
<proteinExistence type="predicted"/>
<evidence type="ECO:0000313" key="3">
    <source>
        <dbReference type="EnsemblMetazoa" id="SMAR010976-PA"/>
    </source>
</evidence>
<dbReference type="AlphaFoldDB" id="T1JB44"/>
<dbReference type="EMBL" id="JH432008">
    <property type="status" value="NOT_ANNOTATED_CDS"/>
    <property type="molecule type" value="Genomic_DNA"/>
</dbReference>
<sequence length="163" mass="17962">MEGALKSASESLALGEVPVGCIMVYKDTIVASSSNRATRHSEIVCIDQLLCFCKENSLRHQAVCPEITVYVTCEPCIMCAAALRLMNIRNIKYGCSNERFGGCGSILNAHTDFMPDVDQLKCESGVMKNEAIQLLKDFYKGENPNAPFPKLKRTTNSKMFIIG</sequence>
<name>T1JB44_STRMM</name>
<dbReference type="GO" id="GO:0046872">
    <property type="term" value="F:metal ion binding"/>
    <property type="evidence" value="ECO:0007669"/>
    <property type="project" value="UniProtKB-KW"/>
</dbReference>
<dbReference type="EnsemblMetazoa" id="SMAR010976-RA">
    <property type="protein sequence ID" value="SMAR010976-PA"/>
    <property type="gene ID" value="SMAR010976"/>
</dbReference>
<dbReference type="Gene3D" id="3.40.140.10">
    <property type="entry name" value="Cytidine Deaminase, domain 2"/>
    <property type="match status" value="1"/>
</dbReference>
<dbReference type="PhylomeDB" id="T1JB44"/>
<dbReference type="STRING" id="126957.T1JB44"/>
<feature type="domain" description="CMP/dCMP-type deaminase" evidence="2">
    <location>
        <begin position="1"/>
        <end position="114"/>
    </location>
</feature>
<dbReference type="GO" id="GO:0002100">
    <property type="term" value="P:tRNA wobble adenosine to inosine editing"/>
    <property type="evidence" value="ECO:0007669"/>
    <property type="project" value="InterPro"/>
</dbReference>
<dbReference type="eggNOG" id="KOG1018">
    <property type="taxonomic scope" value="Eukaryota"/>
</dbReference>
<organism evidence="3 4">
    <name type="scientific">Strigamia maritima</name>
    <name type="common">European centipede</name>
    <name type="synonym">Geophilus maritimus</name>
    <dbReference type="NCBI Taxonomy" id="126957"/>
    <lineage>
        <taxon>Eukaryota</taxon>
        <taxon>Metazoa</taxon>
        <taxon>Ecdysozoa</taxon>
        <taxon>Arthropoda</taxon>
        <taxon>Myriapoda</taxon>
        <taxon>Chilopoda</taxon>
        <taxon>Pleurostigmophora</taxon>
        <taxon>Geophilomorpha</taxon>
        <taxon>Linotaeniidae</taxon>
        <taxon>Strigamia</taxon>
    </lineage>
</organism>
<reference evidence="3" key="2">
    <citation type="submission" date="2015-02" db="UniProtKB">
        <authorList>
            <consortium name="EnsemblMetazoa"/>
        </authorList>
    </citation>
    <scope>IDENTIFICATION</scope>
</reference>
<dbReference type="GO" id="GO:0052717">
    <property type="term" value="F:tRNA-specific adenosine-34 deaminase activity"/>
    <property type="evidence" value="ECO:0007669"/>
    <property type="project" value="UniProtKB-EC"/>
</dbReference>
<dbReference type="Proteomes" id="UP000014500">
    <property type="component" value="Unassembled WGS sequence"/>
</dbReference>
<dbReference type="Pfam" id="PF00383">
    <property type="entry name" value="dCMP_cyt_deam_1"/>
    <property type="match status" value="1"/>
</dbReference>
<keyword evidence="4" id="KW-1185">Reference proteome</keyword>
<reference evidence="4" key="1">
    <citation type="submission" date="2011-05" db="EMBL/GenBank/DDBJ databases">
        <authorList>
            <person name="Richards S.R."/>
            <person name="Qu J."/>
            <person name="Jiang H."/>
            <person name="Jhangiani S.N."/>
            <person name="Agravi P."/>
            <person name="Goodspeed R."/>
            <person name="Gross S."/>
            <person name="Mandapat C."/>
            <person name="Jackson L."/>
            <person name="Mathew T."/>
            <person name="Pu L."/>
            <person name="Thornton R."/>
            <person name="Saada N."/>
            <person name="Wilczek-Boney K.B."/>
            <person name="Lee S."/>
            <person name="Kovar C."/>
            <person name="Wu Y."/>
            <person name="Scherer S.E."/>
            <person name="Worley K.C."/>
            <person name="Muzny D.M."/>
            <person name="Gibbs R."/>
        </authorList>
    </citation>
    <scope>NUCLEOTIDE SEQUENCE</scope>
    <source>
        <strain evidence="4">Brora</strain>
    </source>
</reference>